<proteinExistence type="predicted"/>
<evidence type="ECO:0000313" key="1">
    <source>
        <dbReference type="EMBL" id="MBB5286013.1"/>
    </source>
</evidence>
<dbReference type="Proteomes" id="UP000557307">
    <property type="component" value="Unassembled WGS sequence"/>
</dbReference>
<accession>A0A840TXK9</accession>
<comment type="caution">
    <text evidence="1">The sequence shown here is derived from an EMBL/GenBank/DDBJ whole genome shotgun (WGS) entry which is preliminary data.</text>
</comment>
<reference evidence="1 2" key="1">
    <citation type="submission" date="2020-08" db="EMBL/GenBank/DDBJ databases">
        <title>Genomic Encyclopedia of Type Strains, Phase IV (KMG-IV): sequencing the most valuable type-strain genomes for metagenomic binning, comparative biology and taxonomic classification.</title>
        <authorList>
            <person name="Goeker M."/>
        </authorList>
    </citation>
    <scope>NUCLEOTIDE SEQUENCE [LARGE SCALE GENOMIC DNA]</scope>
    <source>
        <strain evidence="1 2">DSM 105074</strain>
    </source>
</reference>
<sequence>MKQRRILLGLVLSLLGVVCAFGQKMAKVPLARIVPPRPGLFINNLYFVFSKLPSMRTSTLFLFLLLLAACRTPKTDQLSDKPVFSGIYPHLAYYNNEGECGTGAVVPWADRLWVITYGPHLPHGSSDKLYEITTDLQQTVRSESVGGTPANRMIHAESKQLFIGPYAIGEQAQVRTIPYAAMPGRHTGNARHLTDPAGKIYYGTMEEGFYEVDVRTLAPTLLYEDGNIKSKKGKDETANQPSDLLLGAHGKGLYSGQGVMVYSNNGESGPKALTQFDIESGSLSEWNGKEWKLVRRNQFVEVTGPGGIHGNKNPETDPIWATGWDHKSVLLGVRDAQKGWSFYRLPKASHSYDGAHGWNTEWPRIRDIGAEGKPDYLMTMHGLFWQFPQSFTSQSTAGIRPRSAYLKVIGDYTRWQNQLVFGCDDSAQKEFLNKRKAKGGIEGPGQSNSNLWFTPLDQPDQLGPNTAEGAVWLSEKTTAGQPSEPFLFAGWDQRMAWVLNEGTEAVTFDFEVDRDGRGQWAPLQKVPAEPGKAVSVLFTAQQKGEWIRVKTSQSTQATVHFSYTDRSRFSSPDQVLFKGIATAGTPEYTGGLLYGLGDNRRALGLLAGKVSNGKFVESGYYELDGDMKLLKKDDAKTAQFIREKFAIPKEAVTVEDASVLIVDDNGRRWRLPLGSTSYNALTANALTRICREVATERDLLNAHGTFYELPAENADGFAKIRPVASHNLGIHDYASYRGLLVLTGLTADAKVPNQHIIRSDDGLANVWAGTIDDLWKLGKPTGEGGPWKNTAVKQNQPSDPYLIGFYDRRSLKLSHNHGQTVTFRMEVEPIGHGPWMTYQELKVPAGQTVEFSFPDTFQARWIRFSTDQDCTATTWLSYR</sequence>
<protein>
    <submittedName>
        <fullName evidence="1">Uncharacterized protein</fullName>
    </submittedName>
</protein>
<evidence type="ECO:0000313" key="2">
    <source>
        <dbReference type="Proteomes" id="UP000557307"/>
    </source>
</evidence>
<dbReference type="EMBL" id="JACHGF010000007">
    <property type="protein sequence ID" value="MBB5286013.1"/>
    <property type="molecule type" value="Genomic_DNA"/>
</dbReference>
<dbReference type="AlphaFoldDB" id="A0A840TXK9"/>
<name>A0A840TXK9_9BACT</name>
<organism evidence="1 2">
    <name type="scientific">Rhabdobacter roseus</name>
    <dbReference type="NCBI Taxonomy" id="1655419"/>
    <lineage>
        <taxon>Bacteria</taxon>
        <taxon>Pseudomonadati</taxon>
        <taxon>Bacteroidota</taxon>
        <taxon>Cytophagia</taxon>
        <taxon>Cytophagales</taxon>
        <taxon>Cytophagaceae</taxon>
        <taxon>Rhabdobacter</taxon>
    </lineage>
</organism>
<keyword evidence="2" id="KW-1185">Reference proteome</keyword>
<gene>
    <name evidence="1" type="ORF">HNQ92_004173</name>
</gene>